<dbReference type="Pfam" id="PF07530">
    <property type="entry name" value="PRE_C2HC"/>
    <property type="match status" value="1"/>
</dbReference>
<proteinExistence type="predicted"/>
<accession>A0AAV8VA52</accession>
<evidence type="ECO:0000313" key="4">
    <source>
        <dbReference type="Proteomes" id="UP001159042"/>
    </source>
</evidence>
<dbReference type="GO" id="GO:0003824">
    <property type="term" value="F:catalytic activity"/>
    <property type="evidence" value="ECO:0007669"/>
    <property type="project" value="InterPro"/>
</dbReference>
<sequence>MRHRRRQTPPIIANEGLQTRRKRLERSPRGPQPHVTWKLRGKATEKAESRTEPAKEREEKPPKIPPVVLRKANNWTHVSRLLLSKKAQWSKAKLTLDGVVIHPVSADDHRLITRTLEADKQEYHTYSLQEEKTLRVVVRGIPTGIAEEDVKSDLQAQGFTVLVVHRMVSRKTKEALPLVLVQVPRAQTRVLEVRRCCALVVRVEKQRQQAGVNQCHRCQRFGHGQSKCTAQHKCVKCGASHATATCQRPREEPASCANCGGSHPASYRGCEKFPKLVKKTTAAPERNPRTANKQRKCPGNTWKELRCSGSKPNENITNDDNNYEQHRYLWNAVSNGTVPGDATEGSEGDAPVTKPLNGKRELQEVVNRLDIDVMAIQETLLIEADRASVPGYTLYRKERRQQRRGGVALAVRRGIEHYSVHVPEMQTIEAIAVGIRTERYGEITVASCYHPPNRTVEIQDLEALMAIGPALIAIGDFNAKALDWNCLTQNYSGAVLKKFLANNNDVHAVGSEEPTYDGQGRTRPDVLDIALLKAIPLQVQLDLVYEGSSDHSPILLTVGEPTPPGGTVTKRRTNWAQFRAEMQRNTALPRIETVDELEAAVMTLETGIHTAEARSTTETVEIFRQDYVGELPHATKLLIRERRSARRRSIRTGDPVDRNALNQLSRRVRAALDEHFNERWRKHTEEINEGAHERNLWKLQKILRTQRKPIPPIHGERGIVHTNSEKAEAFADSFELQCRENQLDNEDEDHEEEIERRVQWCNRWKVAINADKSKSAIFTRRPSQKRATPITFNDEEINWSDTVKYLGVTLDRTLSWGPHVADTVRKAKTTRGRFYPLLCSSSKLSLRNKLLLIKTVIQPQITYASTAWGHACETSLRKLQTVENVALRTAVGAPWFVRNRDLQRDLEWTPLREVIRTKATKAFEKATVHTNPLVREAVDYEAEDRTTHKRPKTQLRDPG</sequence>
<dbReference type="Gene3D" id="3.60.10.10">
    <property type="entry name" value="Endonuclease/exonuclease/phosphatase"/>
    <property type="match status" value="1"/>
</dbReference>
<keyword evidence="4" id="KW-1185">Reference proteome</keyword>
<organism evidence="3 4">
    <name type="scientific">Exocentrus adspersus</name>
    <dbReference type="NCBI Taxonomy" id="1586481"/>
    <lineage>
        <taxon>Eukaryota</taxon>
        <taxon>Metazoa</taxon>
        <taxon>Ecdysozoa</taxon>
        <taxon>Arthropoda</taxon>
        <taxon>Hexapoda</taxon>
        <taxon>Insecta</taxon>
        <taxon>Pterygota</taxon>
        <taxon>Neoptera</taxon>
        <taxon>Endopterygota</taxon>
        <taxon>Coleoptera</taxon>
        <taxon>Polyphaga</taxon>
        <taxon>Cucujiformia</taxon>
        <taxon>Chrysomeloidea</taxon>
        <taxon>Cerambycidae</taxon>
        <taxon>Lamiinae</taxon>
        <taxon>Acanthocinini</taxon>
        <taxon>Exocentrus</taxon>
    </lineage>
</organism>
<protein>
    <recommendedName>
        <fullName evidence="2">Pre-C2HC domain-containing protein</fullName>
    </recommendedName>
</protein>
<dbReference type="PANTHER" id="PTHR33273:SF2">
    <property type="entry name" value="ENDONUCLEASE_EXONUCLEASE_PHOSPHATASE DOMAIN-CONTAINING PROTEIN"/>
    <property type="match status" value="1"/>
</dbReference>
<dbReference type="InterPro" id="IPR005135">
    <property type="entry name" value="Endo/exonuclease/phosphatase"/>
</dbReference>
<evidence type="ECO:0000259" key="2">
    <source>
        <dbReference type="SMART" id="SM00596"/>
    </source>
</evidence>
<dbReference type="EMBL" id="JANEYG010000229">
    <property type="protein sequence ID" value="KAJ8910983.1"/>
    <property type="molecule type" value="Genomic_DNA"/>
</dbReference>
<dbReference type="SUPFAM" id="SSF56219">
    <property type="entry name" value="DNase I-like"/>
    <property type="match status" value="1"/>
</dbReference>
<gene>
    <name evidence="3" type="ORF">NQ315_003676</name>
</gene>
<dbReference type="Pfam" id="PF14529">
    <property type="entry name" value="Exo_endo_phos_2"/>
    <property type="match status" value="1"/>
</dbReference>
<comment type="caution">
    <text evidence="3">The sequence shown here is derived from an EMBL/GenBank/DDBJ whole genome shotgun (WGS) entry which is preliminary data.</text>
</comment>
<dbReference type="InterPro" id="IPR036691">
    <property type="entry name" value="Endo/exonu/phosph_ase_sf"/>
</dbReference>
<evidence type="ECO:0000256" key="1">
    <source>
        <dbReference type="SAM" id="MobiDB-lite"/>
    </source>
</evidence>
<dbReference type="InterPro" id="IPR006579">
    <property type="entry name" value="Pre_C2HC_dom"/>
</dbReference>
<feature type="region of interest" description="Disordered" evidence="1">
    <location>
        <begin position="1"/>
        <end position="62"/>
    </location>
</feature>
<dbReference type="AlphaFoldDB" id="A0AAV8VA52"/>
<evidence type="ECO:0000313" key="3">
    <source>
        <dbReference type="EMBL" id="KAJ8910983.1"/>
    </source>
</evidence>
<dbReference type="Proteomes" id="UP001159042">
    <property type="component" value="Unassembled WGS sequence"/>
</dbReference>
<dbReference type="PANTHER" id="PTHR33273">
    <property type="entry name" value="DOMAIN-CONTAINING PROTEIN, PUTATIVE-RELATED"/>
    <property type="match status" value="1"/>
</dbReference>
<feature type="region of interest" description="Disordered" evidence="1">
    <location>
        <begin position="280"/>
        <end position="299"/>
    </location>
</feature>
<feature type="domain" description="Pre-C2HC" evidence="2">
    <location>
        <begin position="147"/>
        <end position="213"/>
    </location>
</feature>
<reference evidence="3 4" key="1">
    <citation type="journal article" date="2023" name="Insect Mol. Biol.">
        <title>Genome sequencing provides insights into the evolution of gene families encoding plant cell wall-degrading enzymes in longhorned beetles.</title>
        <authorList>
            <person name="Shin N.R."/>
            <person name="Okamura Y."/>
            <person name="Kirsch R."/>
            <person name="Pauchet Y."/>
        </authorList>
    </citation>
    <scope>NUCLEOTIDE SEQUENCE [LARGE SCALE GENOMIC DNA]</scope>
    <source>
        <strain evidence="3">EAD_L_NR</strain>
    </source>
</reference>
<feature type="compositionally biased region" description="Basic and acidic residues" evidence="1">
    <location>
        <begin position="42"/>
        <end position="62"/>
    </location>
</feature>
<dbReference type="SMART" id="SM00596">
    <property type="entry name" value="PRE_C2HC"/>
    <property type="match status" value="1"/>
</dbReference>
<name>A0AAV8VA52_9CUCU</name>